<evidence type="ECO:0000313" key="8">
    <source>
        <dbReference type="EMBL" id="MBC5617472.1"/>
    </source>
</evidence>
<accession>A0ABR7CPL2</accession>
<dbReference type="Pfam" id="PF12831">
    <property type="entry name" value="FAD_oxidored"/>
    <property type="match status" value="1"/>
</dbReference>
<feature type="domain" description="Golvesin/Xly CBD-like" evidence="7">
    <location>
        <begin position="532"/>
        <end position="666"/>
    </location>
</feature>
<dbReference type="PANTHER" id="PTHR43498">
    <property type="entry name" value="FERREDOXIN:COB-COM HETERODISULFIDE REDUCTASE SUBUNIT A"/>
    <property type="match status" value="1"/>
</dbReference>
<evidence type="ECO:0000256" key="1">
    <source>
        <dbReference type="ARBA" id="ARBA00022485"/>
    </source>
</evidence>
<dbReference type="Gene3D" id="3.50.50.60">
    <property type="entry name" value="FAD/NAD(P)-binding domain"/>
    <property type="match status" value="1"/>
</dbReference>
<protein>
    <submittedName>
        <fullName evidence="8">FAD-dependent oxidoreductase</fullName>
    </submittedName>
</protein>
<evidence type="ECO:0000256" key="3">
    <source>
        <dbReference type="ARBA" id="ARBA00023002"/>
    </source>
</evidence>
<evidence type="ECO:0000259" key="7">
    <source>
        <dbReference type="Pfam" id="PF25275"/>
    </source>
</evidence>
<evidence type="ECO:0000256" key="6">
    <source>
        <dbReference type="SAM" id="SignalP"/>
    </source>
</evidence>
<keyword evidence="4" id="KW-0408">Iron</keyword>
<dbReference type="InterPro" id="IPR039650">
    <property type="entry name" value="HdrA-like"/>
</dbReference>
<evidence type="ECO:0000313" key="9">
    <source>
        <dbReference type="Proteomes" id="UP000636891"/>
    </source>
</evidence>
<evidence type="ECO:0000256" key="2">
    <source>
        <dbReference type="ARBA" id="ARBA00022723"/>
    </source>
</evidence>
<keyword evidence="9" id="KW-1185">Reference proteome</keyword>
<proteinExistence type="predicted"/>
<keyword evidence="5" id="KW-0411">Iron-sulfur</keyword>
<dbReference type="PROSITE" id="PS51257">
    <property type="entry name" value="PROKAR_LIPOPROTEIN"/>
    <property type="match status" value="1"/>
</dbReference>
<dbReference type="InterPro" id="IPR036188">
    <property type="entry name" value="FAD/NAD-bd_sf"/>
</dbReference>
<dbReference type="SUPFAM" id="SSF51905">
    <property type="entry name" value="FAD/NAD(P)-binding domain"/>
    <property type="match status" value="1"/>
</dbReference>
<sequence>MSKIISCLAMLSVTACACSPLQGENVKKVDICVYGGTSAGVIAAYTARQAGKSVLLIEPGRHLGGMSSGGLGYTDIGNKYVIRGLALDFYRRLGRHYGKLEQWIFEPKEAEAVFNEYIRRAEVEVWYDSRIVRAANRGGVIRNITLENSVSPRSSPRRTVRAKVFIDCSYEGDLMARAGVSYTVGREGNERYGETYNGAQRMNGHQFPDGIDPYIVRGDSASGLLYGINPDPILPDGTGNKKVQAYNFRIALTDRPENRVEITRPDNYDPQRYELLVRLKEKLPWKTPYDVFIWSRMPNGKTDINNSGGFSTDVIGENWNYPEADYPERERIRKFHEDYTKGLLYFIGHDPRVPDSIRREMLRWGYPKDEYTDNGHWTHQMYVREARRMIGPVVMTQHHCLGEETVTDGIGWAAYTMDSHNCDRHVVNGMVKNEGNVEIGGFGPYPVSYRAVTPRAEEARNLLVPVCLSASHIAYGSIRMEPVFMVLAQSSAIAACQAIDRCGGCVQRVDVAAVMDEFAGNPLADGSQPELFVDNSDAENVVVSGDWKTEKNAWSAYGPDFLSDDSKGTFPKSLRYVPRLPAGNEYDIYVYFPKVGGATTHTLIRVFDGARRYDRRIRSSDVVVEGQTGGEWVRIGRYRLPEGRKGYVEISNEEADGIVVADAVLFIPARSEN</sequence>
<reference evidence="8 9" key="1">
    <citation type="submission" date="2020-08" db="EMBL/GenBank/DDBJ databases">
        <title>Genome public.</title>
        <authorList>
            <person name="Liu C."/>
            <person name="Sun Q."/>
        </authorList>
    </citation>
    <scope>NUCLEOTIDE SEQUENCE [LARGE SCALE GENOMIC DNA]</scope>
    <source>
        <strain evidence="8 9">New-7</strain>
    </source>
</reference>
<name>A0ABR7CPL2_9BACT</name>
<dbReference type="RefSeq" id="WP_118656614.1">
    <property type="nucleotide sequence ID" value="NZ_JACOOK010000006.1"/>
</dbReference>
<keyword evidence="1" id="KW-0004">4Fe-4S</keyword>
<dbReference type="Proteomes" id="UP000636891">
    <property type="component" value="Unassembled WGS sequence"/>
</dbReference>
<gene>
    <name evidence="8" type="ORF">H8S08_10655</name>
</gene>
<evidence type="ECO:0000256" key="5">
    <source>
        <dbReference type="ARBA" id="ARBA00023014"/>
    </source>
</evidence>
<dbReference type="Pfam" id="PF25275">
    <property type="entry name" value="Golvesin_C"/>
    <property type="match status" value="1"/>
</dbReference>
<comment type="caution">
    <text evidence="8">The sequence shown here is derived from an EMBL/GenBank/DDBJ whole genome shotgun (WGS) entry which is preliminary data.</text>
</comment>
<keyword evidence="2" id="KW-0479">Metal-binding</keyword>
<organism evidence="8 9">
    <name type="scientific">Alistipes hominis</name>
    <dbReference type="NCBI Taxonomy" id="2763015"/>
    <lineage>
        <taxon>Bacteria</taxon>
        <taxon>Pseudomonadati</taxon>
        <taxon>Bacteroidota</taxon>
        <taxon>Bacteroidia</taxon>
        <taxon>Bacteroidales</taxon>
        <taxon>Rikenellaceae</taxon>
        <taxon>Alistipes</taxon>
    </lineage>
</organism>
<keyword evidence="3" id="KW-0560">Oxidoreductase</keyword>
<keyword evidence="6" id="KW-0732">Signal</keyword>
<dbReference type="EMBL" id="JACOOK010000006">
    <property type="protein sequence ID" value="MBC5617472.1"/>
    <property type="molecule type" value="Genomic_DNA"/>
</dbReference>
<feature type="chain" id="PRO_5045281856" evidence="6">
    <location>
        <begin position="18"/>
        <end position="673"/>
    </location>
</feature>
<feature type="signal peptide" evidence="6">
    <location>
        <begin position="1"/>
        <end position="17"/>
    </location>
</feature>
<dbReference type="InterPro" id="IPR033803">
    <property type="entry name" value="CBD-like_Golvesin-Xly"/>
</dbReference>
<dbReference type="PANTHER" id="PTHR43498:SF1">
    <property type="entry name" value="COB--COM HETERODISULFIDE REDUCTASE IRON-SULFUR SUBUNIT A"/>
    <property type="match status" value="1"/>
</dbReference>
<evidence type="ECO:0000256" key="4">
    <source>
        <dbReference type="ARBA" id="ARBA00023004"/>
    </source>
</evidence>